<evidence type="ECO:0000256" key="1">
    <source>
        <dbReference type="ARBA" id="ARBA00004496"/>
    </source>
</evidence>
<keyword evidence="7" id="KW-0239">DNA-directed DNA polymerase</keyword>
<reference evidence="16" key="2">
    <citation type="journal article" date="2019" name="Int. J. Syst. Evol. Microbiol.">
        <title>The Global Catalogue of Microorganisms (GCM) 10K type strain sequencing project: providing services to taxonomists for standard genome sequencing and annotation.</title>
        <authorList>
            <consortium name="The Broad Institute Genomics Platform"/>
            <consortium name="The Broad Institute Genome Sequencing Center for Infectious Disease"/>
            <person name="Wu L."/>
            <person name="Ma J."/>
        </authorList>
    </citation>
    <scope>NUCLEOTIDE SEQUENCE [LARGE SCALE GENOMIC DNA]</scope>
    <source>
        <strain evidence="16">JCM 17695</strain>
    </source>
</reference>
<keyword evidence="3" id="KW-0963">Cytoplasm</keyword>
<evidence type="ECO:0000313" key="16">
    <source>
        <dbReference type="Proteomes" id="UP001596512"/>
    </source>
</evidence>
<evidence type="ECO:0000256" key="6">
    <source>
        <dbReference type="ARBA" id="ARBA00022705"/>
    </source>
</evidence>
<keyword evidence="5 14" id="KW-0548">Nucleotidyltransferase</keyword>
<gene>
    <name evidence="14" type="primary">dnaN</name>
    <name evidence="13" type="ORF">ACFQV2_01090</name>
    <name evidence="14" type="ORF">ACFQV2_01310</name>
    <name evidence="15" type="ORF">ACFQV2_40520</name>
</gene>
<dbReference type="EMBL" id="JBHTEY010000003">
    <property type="protein sequence ID" value="MFC7612469.1"/>
    <property type="molecule type" value="Genomic_DNA"/>
</dbReference>
<evidence type="ECO:0000256" key="3">
    <source>
        <dbReference type="ARBA" id="ARBA00022490"/>
    </source>
</evidence>
<dbReference type="InterPro" id="IPR022637">
    <property type="entry name" value="DNA_polIII_beta_cen"/>
</dbReference>
<protein>
    <submittedName>
        <fullName evidence="14">DNA polymerase III subunit beta</fullName>
        <ecNumber evidence="14">2.7.7.7</ecNumber>
    </submittedName>
</protein>
<feature type="domain" description="DNA polymerase III beta sliding clamp N-terminal" evidence="10">
    <location>
        <begin position="1"/>
        <end position="113"/>
    </location>
</feature>
<reference evidence="14" key="3">
    <citation type="submission" date="2024-09" db="EMBL/GenBank/DDBJ databases">
        <authorList>
            <person name="Sun Q."/>
            <person name="Mori K."/>
        </authorList>
    </citation>
    <scope>NUCLEOTIDE SEQUENCE</scope>
    <source>
        <strain evidence="14">JCM 17695</strain>
    </source>
</reference>
<dbReference type="Proteomes" id="UP001596512">
    <property type="component" value="Unassembled WGS sequence"/>
</dbReference>
<reference evidence="14" key="1">
    <citation type="journal article" date="2014" name="Int. J. Syst. Evol. Microbiol.">
        <title>Complete genome of a new Firmicutes species belonging to the dominant human colonic microbiota ('Ruminococcus bicirculans') reveals two chromosomes and a selective capacity to utilize plant glucans.</title>
        <authorList>
            <consortium name="NISC Comparative Sequencing Program"/>
            <person name="Wegmann U."/>
            <person name="Louis P."/>
            <person name="Goesmann A."/>
            <person name="Henrissat B."/>
            <person name="Duncan S.H."/>
            <person name="Flint H.J."/>
        </authorList>
    </citation>
    <scope>NUCLEOTIDE SEQUENCE</scope>
    <source>
        <strain evidence="14">JCM 17695</strain>
    </source>
</reference>
<dbReference type="InterPro" id="IPR022634">
    <property type="entry name" value="DNA_polIII_beta_N"/>
</dbReference>
<dbReference type="NCBIfam" id="TIGR00663">
    <property type="entry name" value="dnan"/>
    <property type="match status" value="1"/>
</dbReference>
<dbReference type="EMBL" id="JBHTEY010000004">
    <property type="protein sequence ID" value="MFC7612501.1"/>
    <property type="molecule type" value="Genomic_DNA"/>
</dbReference>
<keyword evidence="4 14" id="KW-0808">Transferase</keyword>
<dbReference type="Pfam" id="PF00712">
    <property type="entry name" value="DNA_pol3_beta"/>
    <property type="match status" value="1"/>
</dbReference>
<keyword evidence="16" id="KW-1185">Reference proteome</keyword>
<dbReference type="CDD" id="cd00140">
    <property type="entry name" value="beta_clamp"/>
    <property type="match status" value="1"/>
</dbReference>
<accession>A0ABW2TI39</accession>
<keyword evidence="8" id="KW-0238">DNA-binding</keyword>
<comment type="caution">
    <text evidence="14">The sequence shown here is derived from an EMBL/GenBank/DDBJ whole genome shotgun (WGS) entry which is preliminary data.</text>
</comment>
<sequence>MDLTATTTALASAAADVVRLVPTRLTDPVLGGLLLTAGPEGVSFAANDRERTARVTRDALVHTDGEVLVPAKPLAETLRALDTDHVRLVVEGSRLAIRADGARFALPLLDTALHPGVPAPPPPCGTVAGALLARALSTVAATASRDDTLPVFAGVRLRAEDDALVLRATDRYRMAIAHVPATVADLDVLVPAQLLAEVAKQATGDVTLAVDANRFALSWANTTVTTAVLDGVFLSESSLVLNTMDTWVELDADSLLNAARRVSLYTDARGVLQLEVADHELRLRGTDPQAGEAEESIKATVEGGRTGPAVQSRYLTDALRPFAGKRIRLAIQPGMRATVITSTDPEDVPLKYLMMPLLPPRQ</sequence>
<evidence type="ECO:0000256" key="2">
    <source>
        <dbReference type="ARBA" id="ARBA00010752"/>
    </source>
</evidence>
<evidence type="ECO:0000256" key="8">
    <source>
        <dbReference type="ARBA" id="ARBA00023125"/>
    </source>
</evidence>
<evidence type="ECO:0000259" key="10">
    <source>
        <dbReference type="Pfam" id="PF00712"/>
    </source>
</evidence>
<dbReference type="EMBL" id="JBHTEY010000004">
    <property type="protein sequence ID" value="MFC7618689.1"/>
    <property type="molecule type" value="Genomic_DNA"/>
</dbReference>
<evidence type="ECO:0000256" key="4">
    <source>
        <dbReference type="ARBA" id="ARBA00022679"/>
    </source>
</evidence>
<dbReference type="PANTHER" id="PTHR30478">
    <property type="entry name" value="DNA POLYMERASE III SUBUNIT BETA"/>
    <property type="match status" value="1"/>
</dbReference>
<proteinExistence type="inferred from homology"/>
<evidence type="ECO:0000256" key="7">
    <source>
        <dbReference type="ARBA" id="ARBA00022932"/>
    </source>
</evidence>
<dbReference type="PANTHER" id="PTHR30478:SF0">
    <property type="entry name" value="BETA SLIDING CLAMP"/>
    <property type="match status" value="1"/>
</dbReference>
<evidence type="ECO:0000256" key="9">
    <source>
        <dbReference type="SAM" id="MobiDB-lite"/>
    </source>
</evidence>
<dbReference type="InterPro" id="IPR046938">
    <property type="entry name" value="DNA_clamp_sf"/>
</dbReference>
<evidence type="ECO:0000313" key="13">
    <source>
        <dbReference type="EMBL" id="MFC7612469.1"/>
    </source>
</evidence>
<evidence type="ECO:0000256" key="5">
    <source>
        <dbReference type="ARBA" id="ARBA00022695"/>
    </source>
</evidence>
<evidence type="ECO:0000313" key="15">
    <source>
        <dbReference type="EMBL" id="MFC7618689.1"/>
    </source>
</evidence>
<name>A0ABW2TI39_9PSEU</name>
<dbReference type="InterPro" id="IPR022635">
    <property type="entry name" value="DNA_polIII_beta_C"/>
</dbReference>
<dbReference type="InterPro" id="IPR001001">
    <property type="entry name" value="DNA_polIII_beta"/>
</dbReference>
<dbReference type="GO" id="GO:0003887">
    <property type="term" value="F:DNA-directed DNA polymerase activity"/>
    <property type="evidence" value="ECO:0007669"/>
    <property type="project" value="UniProtKB-EC"/>
</dbReference>
<feature type="domain" description="DNA polymerase III beta sliding clamp central" evidence="11">
    <location>
        <begin position="127"/>
        <end position="233"/>
    </location>
</feature>
<keyword evidence="6" id="KW-0235">DNA replication</keyword>
<dbReference type="Pfam" id="PF02767">
    <property type="entry name" value="DNA_pol3_beta_2"/>
    <property type="match status" value="1"/>
</dbReference>
<evidence type="ECO:0000313" key="14">
    <source>
        <dbReference type="EMBL" id="MFC7612501.1"/>
    </source>
</evidence>
<organism evidence="14 16">
    <name type="scientific">Actinokineospora soli</name>
    <dbReference type="NCBI Taxonomy" id="1048753"/>
    <lineage>
        <taxon>Bacteria</taxon>
        <taxon>Bacillati</taxon>
        <taxon>Actinomycetota</taxon>
        <taxon>Actinomycetes</taxon>
        <taxon>Pseudonocardiales</taxon>
        <taxon>Pseudonocardiaceae</taxon>
        <taxon>Actinokineospora</taxon>
    </lineage>
</organism>
<feature type="domain" description="DNA polymerase III beta sliding clamp C-terminal" evidence="12">
    <location>
        <begin position="245"/>
        <end position="357"/>
    </location>
</feature>
<evidence type="ECO:0000259" key="12">
    <source>
        <dbReference type="Pfam" id="PF02768"/>
    </source>
</evidence>
<feature type="region of interest" description="Disordered" evidence="9">
    <location>
        <begin position="285"/>
        <end position="304"/>
    </location>
</feature>
<evidence type="ECO:0000259" key="11">
    <source>
        <dbReference type="Pfam" id="PF02767"/>
    </source>
</evidence>
<dbReference type="SUPFAM" id="SSF55979">
    <property type="entry name" value="DNA clamp"/>
    <property type="match status" value="3"/>
</dbReference>
<dbReference type="Pfam" id="PF02768">
    <property type="entry name" value="DNA_pol3_beta_3"/>
    <property type="match status" value="1"/>
</dbReference>
<dbReference type="Gene3D" id="3.10.150.10">
    <property type="entry name" value="DNA Polymerase III, subunit A, domain 2"/>
    <property type="match status" value="3"/>
</dbReference>
<comment type="subcellular location">
    <subcellularLocation>
        <location evidence="1">Cytoplasm</location>
    </subcellularLocation>
</comment>
<dbReference type="SMART" id="SM00480">
    <property type="entry name" value="POL3Bc"/>
    <property type="match status" value="1"/>
</dbReference>
<dbReference type="EC" id="2.7.7.7" evidence="14"/>
<comment type="similarity">
    <text evidence="2">Belongs to the beta sliding clamp family.</text>
</comment>